<dbReference type="Gene3D" id="1.20.1540.10">
    <property type="entry name" value="Rhomboid-like"/>
    <property type="match status" value="1"/>
</dbReference>
<dbReference type="RefSeq" id="WP_161824748.1">
    <property type="nucleotide sequence ID" value="NZ_WVIC01000011.1"/>
</dbReference>
<evidence type="ECO:0000256" key="4">
    <source>
        <dbReference type="ARBA" id="ARBA00023136"/>
    </source>
</evidence>
<dbReference type="GO" id="GO:0006508">
    <property type="term" value="P:proteolysis"/>
    <property type="evidence" value="ECO:0007669"/>
    <property type="project" value="UniProtKB-KW"/>
</dbReference>
<dbReference type="GO" id="GO:0016020">
    <property type="term" value="C:membrane"/>
    <property type="evidence" value="ECO:0007669"/>
    <property type="project" value="UniProtKB-SubCell"/>
</dbReference>
<feature type="transmembrane region" description="Helical" evidence="5">
    <location>
        <begin position="112"/>
        <end position="129"/>
    </location>
</feature>
<evidence type="ECO:0000256" key="2">
    <source>
        <dbReference type="ARBA" id="ARBA00022692"/>
    </source>
</evidence>
<gene>
    <name evidence="7" type="ORF">GS597_07005</name>
</gene>
<feature type="transmembrane region" description="Helical" evidence="5">
    <location>
        <begin position="164"/>
        <end position="184"/>
    </location>
</feature>
<evidence type="ECO:0000256" key="5">
    <source>
        <dbReference type="SAM" id="Phobius"/>
    </source>
</evidence>
<keyword evidence="7" id="KW-0645">Protease</keyword>
<keyword evidence="8" id="KW-1185">Reference proteome</keyword>
<dbReference type="AlphaFoldDB" id="A0A8K2A7N3"/>
<dbReference type="Proteomes" id="UP000607397">
    <property type="component" value="Unassembled WGS sequence"/>
</dbReference>
<evidence type="ECO:0000259" key="6">
    <source>
        <dbReference type="Pfam" id="PF01694"/>
    </source>
</evidence>
<accession>A0A8K2A7N3</accession>
<dbReference type="InterPro" id="IPR035952">
    <property type="entry name" value="Rhomboid-like_sf"/>
</dbReference>
<evidence type="ECO:0000256" key="1">
    <source>
        <dbReference type="ARBA" id="ARBA00004141"/>
    </source>
</evidence>
<dbReference type="EMBL" id="WVIC01000011">
    <property type="protein sequence ID" value="NCJ06265.1"/>
    <property type="molecule type" value="Genomic_DNA"/>
</dbReference>
<name>A0A8K2A7N3_9CYAN</name>
<proteinExistence type="predicted"/>
<sequence>MQEISAELRRHAYLLGGLLAIMWGTALVNFLLFQNRLLLYGIRPLSITGLRGILFAPFLHAGLGHLMSNTIPFAVLGWLIMARSIEDFVIVSLVTMGVAGLGTWLLGGAGTLHVGASGVVFGYLGYLLLRGYFERSLGAIVLAVGVGVLYGGLLWGVLPTVPGISWQGHLFGFIGGGLAARLLAKSGG</sequence>
<keyword evidence="4 5" id="KW-0472">Membrane</keyword>
<feature type="transmembrane region" description="Helical" evidence="5">
    <location>
        <begin position="12"/>
        <end position="33"/>
    </location>
</feature>
<keyword evidence="7" id="KW-0378">Hydrolase</keyword>
<dbReference type="SUPFAM" id="SSF144091">
    <property type="entry name" value="Rhomboid-like"/>
    <property type="match status" value="1"/>
</dbReference>
<feature type="transmembrane region" description="Helical" evidence="5">
    <location>
        <begin position="136"/>
        <end position="158"/>
    </location>
</feature>
<organism evidence="7 8">
    <name type="scientific">Petrachloros mirabilis ULC683</name>
    <dbReference type="NCBI Taxonomy" id="2781853"/>
    <lineage>
        <taxon>Bacteria</taxon>
        <taxon>Bacillati</taxon>
        <taxon>Cyanobacteriota</taxon>
        <taxon>Cyanophyceae</taxon>
        <taxon>Synechococcales</taxon>
        <taxon>Petrachlorosaceae</taxon>
        <taxon>Petrachloros</taxon>
        <taxon>Petrachloros mirabilis</taxon>
    </lineage>
</organism>
<evidence type="ECO:0000256" key="3">
    <source>
        <dbReference type="ARBA" id="ARBA00022989"/>
    </source>
</evidence>
<dbReference type="InterPro" id="IPR022764">
    <property type="entry name" value="Peptidase_S54_rhomboid_dom"/>
</dbReference>
<evidence type="ECO:0000313" key="7">
    <source>
        <dbReference type="EMBL" id="NCJ06265.1"/>
    </source>
</evidence>
<dbReference type="GO" id="GO:0004252">
    <property type="term" value="F:serine-type endopeptidase activity"/>
    <property type="evidence" value="ECO:0007669"/>
    <property type="project" value="InterPro"/>
</dbReference>
<protein>
    <submittedName>
        <fullName evidence="7">Rhomboid family intramembrane serine protease</fullName>
    </submittedName>
</protein>
<keyword evidence="3 5" id="KW-1133">Transmembrane helix</keyword>
<evidence type="ECO:0000313" key="8">
    <source>
        <dbReference type="Proteomes" id="UP000607397"/>
    </source>
</evidence>
<dbReference type="Pfam" id="PF01694">
    <property type="entry name" value="Rhomboid"/>
    <property type="match status" value="1"/>
</dbReference>
<reference evidence="7" key="1">
    <citation type="submission" date="2019-12" db="EMBL/GenBank/DDBJ databases">
        <title>High-Quality draft genome sequences of three cyanobacteria isolated from the limestone walls of the Old Cathedral of Coimbra.</title>
        <authorList>
            <person name="Tiago I."/>
            <person name="Soares F."/>
            <person name="Portugal A."/>
        </authorList>
    </citation>
    <scope>NUCLEOTIDE SEQUENCE [LARGE SCALE GENOMIC DNA]</scope>
    <source>
        <strain evidence="7">C</strain>
    </source>
</reference>
<comment type="subcellular location">
    <subcellularLocation>
        <location evidence="1">Membrane</location>
        <topology evidence="1">Multi-pass membrane protein</topology>
    </subcellularLocation>
</comment>
<keyword evidence="2 5" id="KW-0812">Transmembrane</keyword>
<feature type="domain" description="Peptidase S54 rhomboid" evidence="6">
    <location>
        <begin position="52"/>
        <end position="184"/>
    </location>
</feature>
<feature type="transmembrane region" description="Helical" evidence="5">
    <location>
        <begin position="88"/>
        <end position="106"/>
    </location>
</feature>
<feature type="transmembrane region" description="Helical" evidence="5">
    <location>
        <begin position="53"/>
        <end position="81"/>
    </location>
</feature>
<comment type="caution">
    <text evidence="7">The sequence shown here is derived from an EMBL/GenBank/DDBJ whole genome shotgun (WGS) entry which is preliminary data.</text>
</comment>